<evidence type="ECO:0000313" key="2">
    <source>
        <dbReference type="EMBL" id="AIS18190.1"/>
    </source>
</evidence>
<dbReference type="Proteomes" id="UP000029499">
    <property type="component" value="Chromosome"/>
</dbReference>
<feature type="region of interest" description="Disordered" evidence="1">
    <location>
        <begin position="1"/>
        <end position="43"/>
    </location>
</feature>
<gene>
    <name evidence="2" type="ORF">LT40_12660</name>
</gene>
<keyword evidence="3" id="KW-1185">Reference proteome</keyword>
<proteinExistence type="predicted"/>
<accession>A0A089YWQ7</accession>
<sequence>MHQAIVDDEVQRAVGGHASADPFQRMQALSAQGNQHDRQPREHHRIQVVLLEPAGARLVVGTVPAPAPTMHEVFVGQVGNAFHGRQRDEENQTIEDHCCALPRRV</sequence>
<dbReference type="AlphaFoldDB" id="A0A089YWQ7"/>
<dbReference type="EMBL" id="CP009533">
    <property type="protein sequence ID" value="AIS18190.1"/>
    <property type="molecule type" value="Genomic_DNA"/>
</dbReference>
<organism evidence="2 3">
    <name type="scientific">Pseudomonas rhizosphaerae</name>
    <dbReference type="NCBI Taxonomy" id="216142"/>
    <lineage>
        <taxon>Bacteria</taxon>
        <taxon>Pseudomonadati</taxon>
        <taxon>Pseudomonadota</taxon>
        <taxon>Gammaproteobacteria</taxon>
        <taxon>Pseudomonadales</taxon>
        <taxon>Pseudomonadaceae</taxon>
        <taxon>Pseudomonas</taxon>
    </lineage>
</organism>
<evidence type="ECO:0000256" key="1">
    <source>
        <dbReference type="SAM" id="MobiDB-lite"/>
    </source>
</evidence>
<protein>
    <submittedName>
        <fullName evidence="2">Uncharacterized protein</fullName>
    </submittedName>
</protein>
<reference evidence="2 3" key="1">
    <citation type="journal article" date="2015" name="J. Biotechnol.">
        <title>Complete genome sequence of Pseudomonas rhizosphaerae IH5T (=DSM 16299T), a phosphate-solubilizing rhizobacterium for bacterial biofertilizer.</title>
        <authorList>
            <person name="Kwak Y."/>
            <person name="Jung B.K."/>
            <person name="Shin J.H."/>
        </authorList>
    </citation>
    <scope>NUCLEOTIDE SEQUENCE [LARGE SCALE GENOMIC DNA]</scope>
    <source>
        <strain evidence="2">DSM 16299</strain>
    </source>
</reference>
<dbReference type="HOGENOM" id="CLU_2234240_0_0_6"/>
<name>A0A089YWQ7_9PSED</name>
<dbReference type="KEGG" id="prh:LT40_12660"/>
<evidence type="ECO:0000313" key="3">
    <source>
        <dbReference type="Proteomes" id="UP000029499"/>
    </source>
</evidence>